<proteinExistence type="predicted"/>
<keyword evidence="3" id="KW-1185">Reference proteome</keyword>
<reference evidence="2" key="1">
    <citation type="submission" date="2023-06" db="EMBL/GenBank/DDBJ databases">
        <title>Survivors Of The Sea: Transcriptome response of Skeletonema marinoi to long-term dormancy.</title>
        <authorList>
            <person name="Pinder M.I.M."/>
            <person name="Kourtchenko O."/>
            <person name="Robertson E.K."/>
            <person name="Larsson T."/>
            <person name="Maumus F."/>
            <person name="Osuna-Cruz C.M."/>
            <person name="Vancaester E."/>
            <person name="Stenow R."/>
            <person name="Vandepoele K."/>
            <person name="Ploug H."/>
            <person name="Bruchert V."/>
            <person name="Godhe A."/>
            <person name="Topel M."/>
        </authorList>
    </citation>
    <scope>NUCLEOTIDE SEQUENCE</scope>
    <source>
        <strain evidence="2">R05AC</strain>
    </source>
</reference>
<name>A0AAD8XVX5_9STRA</name>
<feature type="compositionally biased region" description="Low complexity" evidence="1">
    <location>
        <begin position="1"/>
        <end position="34"/>
    </location>
</feature>
<evidence type="ECO:0000256" key="1">
    <source>
        <dbReference type="SAM" id="MobiDB-lite"/>
    </source>
</evidence>
<evidence type="ECO:0000313" key="3">
    <source>
        <dbReference type="Proteomes" id="UP001224775"/>
    </source>
</evidence>
<feature type="compositionally biased region" description="Low complexity" evidence="1">
    <location>
        <begin position="86"/>
        <end position="110"/>
    </location>
</feature>
<protein>
    <submittedName>
        <fullName evidence="2">Uncharacterized protein</fullName>
    </submittedName>
</protein>
<organism evidence="2 3">
    <name type="scientific">Skeletonema marinoi</name>
    <dbReference type="NCBI Taxonomy" id="267567"/>
    <lineage>
        <taxon>Eukaryota</taxon>
        <taxon>Sar</taxon>
        <taxon>Stramenopiles</taxon>
        <taxon>Ochrophyta</taxon>
        <taxon>Bacillariophyta</taxon>
        <taxon>Coscinodiscophyceae</taxon>
        <taxon>Thalassiosirophycidae</taxon>
        <taxon>Thalassiosirales</taxon>
        <taxon>Skeletonemataceae</taxon>
        <taxon>Skeletonema</taxon>
        <taxon>Skeletonema marinoi-dohrnii complex</taxon>
    </lineage>
</organism>
<accession>A0AAD8XVX5</accession>
<dbReference type="AlphaFoldDB" id="A0AAD8XVX5"/>
<feature type="region of interest" description="Disordered" evidence="1">
    <location>
        <begin position="1"/>
        <end position="50"/>
    </location>
</feature>
<comment type="caution">
    <text evidence="2">The sequence shown here is derived from an EMBL/GenBank/DDBJ whole genome shotgun (WGS) entry which is preliminary data.</text>
</comment>
<dbReference type="Proteomes" id="UP001224775">
    <property type="component" value="Unassembled WGS sequence"/>
</dbReference>
<gene>
    <name evidence="2" type="ORF">QTG54_014316</name>
</gene>
<dbReference type="EMBL" id="JATAAI010000036">
    <property type="protein sequence ID" value="KAK1734856.1"/>
    <property type="molecule type" value="Genomic_DNA"/>
</dbReference>
<evidence type="ECO:0000313" key="2">
    <source>
        <dbReference type="EMBL" id="KAK1734856.1"/>
    </source>
</evidence>
<sequence>MHFASSSSGNSSKSGKVQSLSSSLPLRSQQQEQQYPPPPMSSYLIHSPPDQLVKPSPMIGGNFGVRILLRRLLIIGEERGVEAADSSSCSNRSSNSVMRSSNSCNSRMYH</sequence>
<feature type="region of interest" description="Disordered" evidence="1">
    <location>
        <begin position="83"/>
        <end position="110"/>
    </location>
</feature>